<feature type="compositionally biased region" description="Low complexity" evidence="2">
    <location>
        <begin position="221"/>
        <end position="239"/>
    </location>
</feature>
<feature type="compositionally biased region" description="Basic and acidic residues" evidence="2">
    <location>
        <begin position="434"/>
        <end position="443"/>
    </location>
</feature>
<dbReference type="RefSeq" id="XP_007540967.1">
    <property type="nucleotide sequence ID" value="XM_007540905.2"/>
</dbReference>
<dbReference type="PANTHER" id="PTHR16489:SF11">
    <property type="entry name" value="PROTEIN PHOSPHATASE 1 REGULATORY SUBUNIT 15B"/>
    <property type="match status" value="1"/>
</dbReference>
<dbReference type="AlphaFoldDB" id="A0A096M760"/>
<keyword evidence="5" id="KW-1185">Reference proteome</keyword>
<protein>
    <submittedName>
        <fullName evidence="4">Protein phosphatase 1 regulatory subunit 15B-like</fullName>
    </submittedName>
</protein>
<feature type="compositionally biased region" description="Acidic residues" evidence="2">
    <location>
        <begin position="269"/>
        <end position="289"/>
    </location>
</feature>
<sequence length="527" mass="57770">MFRNFYTEGRLSDGQSAPSSVPFGVASVGFDSQESSWIGLLSRPALSLLRKVRRWSAAPADLSNSFIGEEREILRQLNEIIPHHLSFTQCPHDGAAGLLEPGLTGSVPWLSAVSVRHVGTEIQPQVGYFSSVRALLGSQEAAGRKAWAASPAGNSGPWWGSFLRRGDIQEEGAESQTIRPPEPESSGPPQQLNNADTVQNMAAQPRSEQDQGYHSLEEELTQPGTTTPPTEEQQPQMEPVPEEPEPEEVLSVPQCGNKSIAFIMGLPCSDEDSSQSESESGSDDDDGIDSEGSSDLTSDEDEDDEASDSDSEPDQDSERLWSSFRRTVDPYNPQSFTAELHTGRCPSADPSTPQADPAPSLAASSSPSSQDTWDDSASASEADEAESQRLLRSFSTSLDPYSPLNFQAPLRTRGPAGPPSRTRAGHQNLTVPPEYRREEAEERLDSGFAEAAASNRSTKKVRFCDEVEEFFASCSEEEDRRGPWEELARDRCRFRRRCQEVEHSIGFCLAPAHRWRVYQGLYAPSDS</sequence>
<dbReference type="GO" id="GO:0000164">
    <property type="term" value="C:protein phosphatase type 1 complex"/>
    <property type="evidence" value="ECO:0007669"/>
    <property type="project" value="TreeGrafter"/>
</dbReference>
<dbReference type="CTD" id="84919"/>
<dbReference type="GeneTree" id="ENSGT00940000154404"/>
<dbReference type="GO" id="GO:0019888">
    <property type="term" value="F:protein phosphatase regulator activity"/>
    <property type="evidence" value="ECO:0007669"/>
    <property type="project" value="TreeGrafter"/>
</dbReference>
<dbReference type="Pfam" id="PF10488">
    <property type="entry name" value="PP1c_bdg"/>
    <property type="match status" value="1"/>
</dbReference>
<dbReference type="InterPro" id="IPR051254">
    <property type="entry name" value="PPP1R15"/>
</dbReference>
<feature type="domain" description="Protein phosphatase 1 regulatory subunit 15A/B C-terminal" evidence="3">
    <location>
        <begin position="314"/>
        <end position="519"/>
    </location>
</feature>
<name>A0A096M760_POEFO</name>
<reference evidence="5" key="1">
    <citation type="submission" date="2013-10" db="EMBL/GenBank/DDBJ databases">
        <authorList>
            <person name="Schartl M."/>
            <person name="Warren W."/>
        </authorList>
    </citation>
    <scope>NUCLEOTIDE SEQUENCE [LARGE SCALE GENOMIC DNA]</scope>
    <source>
        <strain evidence="5">female</strain>
    </source>
</reference>
<dbReference type="PANTHER" id="PTHR16489">
    <property type="entry name" value="GH11727P"/>
    <property type="match status" value="1"/>
</dbReference>
<comment type="similarity">
    <text evidence="1">Belongs to the PPP1R15 family.</text>
</comment>
<evidence type="ECO:0000313" key="5">
    <source>
        <dbReference type="Proteomes" id="UP000028760"/>
    </source>
</evidence>
<feature type="region of interest" description="Disordered" evidence="2">
    <location>
        <begin position="220"/>
        <end position="443"/>
    </location>
</feature>
<dbReference type="Ensembl" id="ENSPFOT00000027661.1">
    <property type="protein sequence ID" value="ENSPFOP00000027251.1"/>
    <property type="gene ID" value="ENSPFOG00000024401.1"/>
</dbReference>
<dbReference type="Proteomes" id="UP000028760">
    <property type="component" value="Unassembled WGS sequence"/>
</dbReference>
<evidence type="ECO:0000256" key="1">
    <source>
        <dbReference type="ARBA" id="ARBA00010161"/>
    </source>
</evidence>
<evidence type="ECO:0000259" key="3">
    <source>
        <dbReference type="Pfam" id="PF10488"/>
    </source>
</evidence>
<dbReference type="GO" id="GO:0005783">
    <property type="term" value="C:endoplasmic reticulum"/>
    <property type="evidence" value="ECO:0007669"/>
    <property type="project" value="TreeGrafter"/>
</dbReference>
<feature type="compositionally biased region" description="Low complexity" evidence="2">
    <location>
        <begin position="353"/>
        <end position="380"/>
    </location>
</feature>
<organism evidence="4 5">
    <name type="scientific">Poecilia formosa</name>
    <name type="common">Amazon molly</name>
    <name type="synonym">Limia formosa</name>
    <dbReference type="NCBI Taxonomy" id="48698"/>
    <lineage>
        <taxon>Eukaryota</taxon>
        <taxon>Metazoa</taxon>
        <taxon>Chordata</taxon>
        <taxon>Craniata</taxon>
        <taxon>Vertebrata</taxon>
        <taxon>Euteleostomi</taxon>
        <taxon>Actinopterygii</taxon>
        <taxon>Neopterygii</taxon>
        <taxon>Teleostei</taxon>
        <taxon>Neoteleostei</taxon>
        <taxon>Acanthomorphata</taxon>
        <taxon>Ovalentaria</taxon>
        <taxon>Atherinomorphae</taxon>
        <taxon>Cyprinodontiformes</taxon>
        <taxon>Poeciliidae</taxon>
        <taxon>Poeciliinae</taxon>
        <taxon>Poecilia</taxon>
    </lineage>
</organism>
<dbReference type="GO" id="GO:0034976">
    <property type="term" value="P:response to endoplasmic reticulum stress"/>
    <property type="evidence" value="ECO:0007669"/>
    <property type="project" value="TreeGrafter"/>
</dbReference>
<dbReference type="OrthoDB" id="5976067at2759"/>
<dbReference type="OMA" id="CGNKSIA"/>
<reference evidence="4" key="2">
    <citation type="submission" date="2025-08" db="UniProtKB">
        <authorList>
            <consortium name="Ensembl"/>
        </authorList>
    </citation>
    <scope>IDENTIFICATION</scope>
</reference>
<dbReference type="InterPro" id="IPR019523">
    <property type="entry name" value="Prot_Pase1_reg-su15A/B_C"/>
</dbReference>
<dbReference type="GeneID" id="103129724"/>
<dbReference type="EMBL" id="AYCK01021408">
    <property type="status" value="NOT_ANNOTATED_CDS"/>
    <property type="molecule type" value="Genomic_DNA"/>
</dbReference>
<dbReference type="STRING" id="48698.ENSPFOP00000027251"/>
<dbReference type="GO" id="GO:0051246">
    <property type="term" value="P:regulation of protein metabolic process"/>
    <property type="evidence" value="ECO:0007669"/>
    <property type="project" value="UniProtKB-ARBA"/>
</dbReference>
<dbReference type="KEGG" id="pfor:103129724"/>
<accession>A0A096M760</accession>
<evidence type="ECO:0000313" key="4">
    <source>
        <dbReference type="Ensembl" id="ENSPFOP00000027251.1"/>
    </source>
</evidence>
<proteinExistence type="inferred from homology"/>
<feature type="compositionally biased region" description="Acidic residues" evidence="2">
    <location>
        <begin position="297"/>
        <end position="315"/>
    </location>
</feature>
<reference evidence="4" key="3">
    <citation type="submission" date="2025-09" db="UniProtKB">
        <authorList>
            <consortium name="Ensembl"/>
        </authorList>
    </citation>
    <scope>IDENTIFICATION</scope>
</reference>
<evidence type="ECO:0000256" key="2">
    <source>
        <dbReference type="SAM" id="MobiDB-lite"/>
    </source>
</evidence>
<dbReference type="eggNOG" id="ENOG502QV9K">
    <property type="taxonomic scope" value="Eukaryota"/>
</dbReference>
<feature type="region of interest" description="Disordered" evidence="2">
    <location>
        <begin position="170"/>
        <end position="194"/>
    </location>
</feature>